<feature type="domain" description="ABC transmembrane type-1" evidence="8">
    <location>
        <begin position="108"/>
        <end position="308"/>
    </location>
</feature>
<dbReference type="GO" id="GO:0005886">
    <property type="term" value="C:plasma membrane"/>
    <property type="evidence" value="ECO:0007669"/>
    <property type="project" value="UniProtKB-SubCell"/>
</dbReference>
<dbReference type="CDD" id="cd06261">
    <property type="entry name" value="TM_PBP2"/>
    <property type="match status" value="1"/>
</dbReference>
<keyword evidence="3" id="KW-1003">Cell membrane</keyword>
<protein>
    <submittedName>
        <fullName evidence="9">Oligopeptide transport system permease protein OppC</fullName>
    </submittedName>
</protein>
<dbReference type="GO" id="GO:0055085">
    <property type="term" value="P:transmembrane transport"/>
    <property type="evidence" value="ECO:0007669"/>
    <property type="project" value="InterPro"/>
</dbReference>
<accession>A0A6J4VH14</accession>
<comment type="subcellular location">
    <subcellularLocation>
        <location evidence="1 7">Cell membrane</location>
        <topology evidence="1 7">Multi-pass membrane protein</topology>
    </subcellularLocation>
</comment>
<feature type="transmembrane region" description="Helical" evidence="7">
    <location>
        <begin position="285"/>
        <end position="308"/>
    </location>
</feature>
<evidence type="ECO:0000256" key="6">
    <source>
        <dbReference type="ARBA" id="ARBA00023136"/>
    </source>
</evidence>
<keyword evidence="5 7" id="KW-1133">Transmembrane helix</keyword>
<dbReference type="Pfam" id="PF00528">
    <property type="entry name" value="BPD_transp_1"/>
    <property type="match status" value="1"/>
</dbReference>
<dbReference type="InterPro" id="IPR050366">
    <property type="entry name" value="BP-dependent_transpt_permease"/>
</dbReference>
<feature type="transmembrane region" description="Helical" evidence="7">
    <location>
        <begin position="112"/>
        <end position="135"/>
    </location>
</feature>
<dbReference type="SUPFAM" id="SSF161098">
    <property type="entry name" value="MetI-like"/>
    <property type="match status" value="1"/>
</dbReference>
<feature type="transmembrane region" description="Helical" evidence="7">
    <location>
        <begin position="147"/>
        <end position="168"/>
    </location>
</feature>
<dbReference type="PANTHER" id="PTHR43386">
    <property type="entry name" value="OLIGOPEPTIDE TRANSPORT SYSTEM PERMEASE PROTEIN APPC"/>
    <property type="match status" value="1"/>
</dbReference>
<keyword evidence="6 7" id="KW-0472">Membrane</keyword>
<evidence type="ECO:0000259" key="8">
    <source>
        <dbReference type="PROSITE" id="PS50928"/>
    </source>
</evidence>
<evidence type="ECO:0000256" key="7">
    <source>
        <dbReference type="RuleBase" id="RU363032"/>
    </source>
</evidence>
<evidence type="ECO:0000256" key="5">
    <source>
        <dbReference type="ARBA" id="ARBA00022989"/>
    </source>
</evidence>
<feature type="transmembrane region" description="Helical" evidence="7">
    <location>
        <begin position="240"/>
        <end position="265"/>
    </location>
</feature>
<dbReference type="InterPro" id="IPR035906">
    <property type="entry name" value="MetI-like_sf"/>
</dbReference>
<evidence type="ECO:0000313" key="9">
    <source>
        <dbReference type="EMBL" id="CAA9576123.1"/>
    </source>
</evidence>
<evidence type="ECO:0000256" key="2">
    <source>
        <dbReference type="ARBA" id="ARBA00022448"/>
    </source>
</evidence>
<dbReference type="PANTHER" id="PTHR43386:SF23">
    <property type="entry name" value="ABC TRANSPORTER"/>
    <property type="match status" value="1"/>
</dbReference>
<keyword evidence="2 7" id="KW-0813">Transport</keyword>
<keyword evidence="4 7" id="KW-0812">Transmembrane</keyword>
<feature type="transmembrane region" description="Helical" evidence="7">
    <location>
        <begin position="180"/>
        <end position="201"/>
    </location>
</feature>
<dbReference type="AlphaFoldDB" id="A0A6J4VH14"/>
<sequence>MAEISDTARGASGAARARTGTLAGGLKARKSRSLWSDAWRQFRKHKMALTGVAILSLIILSCIIGPFIYTKNPQTLNVLLSLQAPSASAPMGYDDLGHDMLARILSGGRKSLLVGLMAVVVSITVGTLVGALAGFFGKWVDSLLMRITDLFLALPQLPLLLLISYLYVGKLKAIFGVENGILILIVAVIGFLNWMPVARLVRASFLSLKEKEFVEAARCIGATTPSLIFKHILPNVLSPVIVAATLGVGAAIISESSLSFLGLGFPPDVPTWGSMLAVGKDQLPFAPHIAIFPGLMIFLVVLSINYIGDGLRDALDPRSRI</sequence>
<dbReference type="InterPro" id="IPR000515">
    <property type="entry name" value="MetI-like"/>
</dbReference>
<dbReference type="Gene3D" id="1.10.3720.10">
    <property type="entry name" value="MetI-like"/>
    <property type="match status" value="1"/>
</dbReference>
<gene>
    <name evidence="9" type="ORF">AVDCRST_MAG18-2560</name>
</gene>
<organism evidence="9">
    <name type="scientific">uncultured Thermomicrobiales bacterium</name>
    <dbReference type="NCBI Taxonomy" id="1645740"/>
    <lineage>
        <taxon>Bacteria</taxon>
        <taxon>Pseudomonadati</taxon>
        <taxon>Thermomicrobiota</taxon>
        <taxon>Thermomicrobia</taxon>
        <taxon>Thermomicrobiales</taxon>
        <taxon>environmental samples</taxon>
    </lineage>
</organism>
<comment type="similarity">
    <text evidence="7">Belongs to the binding-protein-dependent transport system permease family.</text>
</comment>
<name>A0A6J4VH14_9BACT</name>
<dbReference type="PROSITE" id="PS50928">
    <property type="entry name" value="ABC_TM1"/>
    <property type="match status" value="1"/>
</dbReference>
<reference evidence="9" key="1">
    <citation type="submission" date="2020-02" db="EMBL/GenBank/DDBJ databases">
        <authorList>
            <person name="Meier V. D."/>
        </authorList>
    </citation>
    <scope>NUCLEOTIDE SEQUENCE</scope>
    <source>
        <strain evidence="9">AVDCRST_MAG18</strain>
    </source>
</reference>
<dbReference type="EMBL" id="CADCWN010000197">
    <property type="protein sequence ID" value="CAA9576123.1"/>
    <property type="molecule type" value="Genomic_DNA"/>
</dbReference>
<proteinExistence type="inferred from homology"/>
<dbReference type="InterPro" id="IPR025966">
    <property type="entry name" value="OppC_N"/>
</dbReference>
<feature type="transmembrane region" description="Helical" evidence="7">
    <location>
        <begin position="48"/>
        <end position="69"/>
    </location>
</feature>
<dbReference type="Pfam" id="PF12911">
    <property type="entry name" value="OppC_N"/>
    <property type="match status" value="1"/>
</dbReference>
<evidence type="ECO:0000256" key="1">
    <source>
        <dbReference type="ARBA" id="ARBA00004651"/>
    </source>
</evidence>
<evidence type="ECO:0000256" key="4">
    <source>
        <dbReference type="ARBA" id="ARBA00022692"/>
    </source>
</evidence>
<evidence type="ECO:0000256" key="3">
    <source>
        <dbReference type="ARBA" id="ARBA00022475"/>
    </source>
</evidence>